<dbReference type="PANTHER" id="PTHR14969:SF13">
    <property type="entry name" value="AT30094P"/>
    <property type="match status" value="1"/>
</dbReference>
<dbReference type="SMART" id="SM00014">
    <property type="entry name" value="acidPPc"/>
    <property type="match status" value="1"/>
</dbReference>
<dbReference type="Pfam" id="PF01569">
    <property type="entry name" value="PAP2"/>
    <property type="match status" value="1"/>
</dbReference>
<dbReference type="GO" id="GO:0042392">
    <property type="term" value="F:sphingosine-1-phosphate phosphatase activity"/>
    <property type="evidence" value="ECO:0007669"/>
    <property type="project" value="TreeGrafter"/>
</dbReference>
<dbReference type="InterPro" id="IPR000326">
    <property type="entry name" value="PAP2/HPO"/>
</dbReference>
<evidence type="ECO:0000313" key="3">
    <source>
        <dbReference type="EMBL" id="MBY6275153.1"/>
    </source>
</evidence>
<dbReference type="SUPFAM" id="SSF48317">
    <property type="entry name" value="Acid phosphatase/Vanadium-dependent haloperoxidase"/>
    <property type="match status" value="1"/>
</dbReference>
<feature type="transmembrane region" description="Helical" evidence="1">
    <location>
        <begin position="38"/>
        <end position="55"/>
    </location>
</feature>
<dbReference type="PANTHER" id="PTHR14969">
    <property type="entry name" value="SPHINGOSINE-1-PHOSPHATE PHOSPHOHYDROLASE"/>
    <property type="match status" value="1"/>
</dbReference>
<gene>
    <name evidence="3" type="ORF">CWE10_02900</name>
</gene>
<comment type="caution">
    <text evidence="3">The sequence shown here is derived from an EMBL/GenBank/DDBJ whole genome shotgun (WGS) entry which is preliminary data.</text>
</comment>
<name>A0A953LFE8_SYMTR</name>
<protein>
    <submittedName>
        <fullName evidence="3">Phosphatase PAP2 family protein</fullName>
    </submittedName>
</protein>
<evidence type="ECO:0000313" key="4">
    <source>
        <dbReference type="Proteomes" id="UP000732377"/>
    </source>
</evidence>
<proteinExistence type="predicted"/>
<feature type="transmembrane region" description="Helical" evidence="1">
    <location>
        <begin position="276"/>
        <end position="296"/>
    </location>
</feature>
<dbReference type="Proteomes" id="UP000732377">
    <property type="component" value="Unassembled WGS sequence"/>
</dbReference>
<dbReference type="EMBL" id="PIUK01000014">
    <property type="protein sequence ID" value="MBY6275153.1"/>
    <property type="molecule type" value="Genomic_DNA"/>
</dbReference>
<organism evidence="3 4">
    <name type="scientific">Symbiobacterium thermophilum</name>
    <dbReference type="NCBI Taxonomy" id="2734"/>
    <lineage>
        <taxon>Bacteria</taxon>
        <taxon>Bacillati</taxon>
        <taxon>Bacillota</taxon>
        <taxon>Clostridia</taxon>
        <taxon>Eubacteriales</taxon>
        <taxon>Symbiobacteriaceae</taxon>
        <taxon>Symbiobacterium</taxon>
    </lineage>
</organism>
<accession>A0A953LFE8</accession>
<keyword evidence="1" id="KW-0472">Membrane</keyword>
<evidence type="ECO:0000259" key="2">
    <source>
        <dbReference type="SMART" id="SM00014"/>
    </source>
</evidence>
<dbReference type="InterPro" id="IPR036938">
    <property type="entry name" value="PAP2/HPO_sf"/>
</dbReference>
<dbReference type="AlphaFoldDB" id="A0A953LFE8"/>
<reference evidence="3" key="1">
    <citation type="submission" date="2017-11" db="EMBL/GenBank/DDBJ databases">
        <title>Three new genomes from thermophilic consortium.</title>
        <authorList>
            <person name="Quaggio R."/>
            <person name="Amgarten D."/>
            <person name="Setubal J.C."/>
        </authorList>
    </citation>
    <scope>NUCLEOTIDE SEQUENCE</scope>
    <source>
        <strain evidence="3">ZCTH01-B2</strain>
    </source>
</reference>
<keyword evidence="1" id="KW-1133">Transmembrane helix</keyword>
<feature type="transmembrane region" description="Helical" evidence="1">
    <location>
        <begin position="181"/>
        <end position="203"/>
    </location>
</feature>
<feature type="domain" description="Phosphatidic acid phosphatase type 2/haloperoxidase" evidence="2">
    <location>
        <begin position="59"/>
        <end position="169"/>
    </location>
</feature>
<evidence type="ECO:0000256" key="1">
    <source>
        <dbReference type="SAM" id="Phobius"/>
    </source>
</evidence>
<keyword evidence="1" id="KW-0812">Transmembrane</keyword>
<feature type="transmembrane region" description="Helical" evidence="1">
    <location>
        <begin position="152"/>
        <end position="169"/>
    </location>
</feature>
<dbReference type="CDD" id="cd03393">
    <property type="entry name" value="PAP2_like_3"/>
    <property type="match status" value="1"/>
</dbReference>
<dbReference type="Gene3D" id="1.20.144.10">
    <property type="entry name" value="Phosphatidic acid phosphatase type 2/haloperoxidase"/>
    <property type="match status" value="1"/>
</dbReference>
<sequence>MTGQVEGVGDMSGVEILQAIQTIQSPLLDRVLGLITNLHHEAVYILVLPLIYWLYDKRFGRYMFSVFVIGFWSNDFLKEVFRTPRPDPAQVRVILAETGGGYAFPSGHAQTPLVFWGAIADHVRRRWFTWAAGILVFLIGFSRLYIGVHWPLDVIGGWAIGLVVLWLMVRSRRFWTGEGQSLGLQALLAFLLPGAALGLLALLGPVDEIAWMVMGTWSGLLLGSALEEQWVRFDPRAGTPLQHLLKIIVGIVLVLAAKEGLKLVLPDSGVGDMVRYGLVAFTATLVAPWLFARFIARPPAVQLEQKTHHL</sequence>
<feature type="transmembrane region" description="Helical" evidence="1">
    <location>
        <begin position="127"/>
        <end position="146"/>
    </location>
</feature>